<reference evidence="1 2" key="1">
    <citation type="submission" date="2019-09" db="EMBL/GenBank/DDBJ databases">
        <title>Whole genome sequence of Photorhabdus heterorhabditis strain ETL (Enterobacteriales: Enterobacteriaceae) a bacterial symbiont of Heterorhabditis zealandica strain ETL (Rhabditida: Heterorhabditidae).</title>
        <authorList>
            <person name="Lulamba T.E."/>
            <person name="Serepa-Dlamini M.H."/>
        </authorList>
    </citation>
    <scope>NUCLEOTIDE SEQUENCE [LARGE SCALE GENOMIC DNA]</scope>
    <source>
        <strain evidence="1 2">ETL</strain>
    </source>
</reference>
<evidence type="ECO:0000313" key="2">
    <source>
        <dbReference type="Proteomes" id="UP000322184"/>
    </source>
</evidence>
<gene>
    <name evidence="1" type="ORF">F0L16_21670</name>
</gene>
<name>A0A5B0VAW1_9GAMM</name>
<dbReference type="AlphaFoldDB" id="A0A5B0VAW1"/>
<comment type="caution">
    <text evidence="1">The sequence shown here is derived from an EMBL/GenBank/DDBJ whole genome shotgun (WGS) entry which is preliminary data.</text>
</comment>
<sequence>MTEQKYSLEPETAILGKNGLATQAGWIKVYHTNQMTREFTNADMEYLMLGVSVSAGAYPDAPELPQSHDVAVRRSEDKHYWEIVPDYRGKMVYNTQTRQKCEITELGELPETLTFKQPATDFDTWG</sequence>
<proteinExistence type="predicted"/>
<feature type="non-terminal residue" evidence="1">
    <location>
        <position position="126"/>
    </location>
</feature>
<dbReference type="EMBL" id="VTUW01000134">
    <property type="protein sequence ID" value="KAA1171574.1"/>
    <property type="molecule type" value="Genomic_DNA"/>
</dbReference>
<protein>
    <submittedName>
        <fullName evidence="1">Tail fiber assembly protein</fullName>
    </submittedName>
</protein>
<evidence type="ECO:0000313" key="1">
    <source>
        <dbReference type="EMBL" id="KAA1171574.1"/>
    </source>
</evidence>
<accession>A0A5B0VAW1</accession>
<dbReference type="Proteomes" id="UP000322184">
    <property type="component" value="Unassembled WGS sequence"/>
</dbReference>
<organism evidence="1 2">
    <name type="scientific">Photorhabdus heterorhabditis</name>
    <dbReference type="NCBI Taxonomy" id="880156"/>
    <lineage>
        <taxon>Bacteria</taxon>
        <taxon>Pseudomonadati</taxon>
        <taxon>Pseudomonadota</taxon>
        <taxon>Gammaproteobacteria</taxon>
        <taxon>Enterobacterales</taxon>
        <taxon>Morganellaceae</taxon>
        <taxon>Photorhabdus</taxon>
    </lineage>
</organism>